<keyword evidence="10 11" id="KW-0012">Acyltransferase</keyword>
<proteinExistence type="inferred from homology"/>
<evidence type="ECO:0000256" key="8">
    <source>
        <dbReference type="ARBA" id="ARBA00023098"/>
    </source>
</evidence>
<evidence type="ECO:0000256" key="9">
    <source>
        <dbReference type="ARBA" id="ARBA00023160"/>
    </source>
</evidence>
<dbReference type="Pfam" id="PF00109">
    <property type="entry name" value="ketoacyl-synt"/>
    <property type="match status" value="1"/>
</dbReference>
<feature type="active site" description="For beta-ketoacyl synthase activity" evidence="12">
    <location>
        <position position="167"/>
    </location>
</feature>
<sequence>MPEPCLQRVVVTGAGVISPLGNNLPDFWRNLLAGENGISTITRFDTTGFPTRIAGQVKDFDVHAWIEHKEARRMAPFTQFAVGAALEALQRAGLKIDAGNADQIGVSLGCGIGGMQVIEDQHRILLEKGPHRVSPLLIPMFIPNMAAGQVAIQTGARGPNNCPVTACASASHAIGDAFRILQRGDAQAMITGGTEAAITPLSMAGFASAKTMSTRNDDPEHASRPFDRQRDGFVMGEGSGILILETLSHAQARGAEILAEVAGFGMTGDAYHITAPSPDGEGLVRAIQIALKDAALSPFEIDYINAHGTSTPLNDITETKAIHQVFAEAASQLVVSSTKSMTGHLLGAAGGIEAIASVMSLREQIVHPTRNFEESDPECDLDYVPGQARKMQVRAVLSNNMGFGGHNACLVFKRFEA</sequence>
<accession>A0A2M7G160</accession>
<comment type="pathway">
    <text evidence="1 11">Lipid metabolism; fatty acid biosynthesis.</text>
</comment>
<dbReference type="InterPro" id="IPR000794">
    <property type="entry name" value="Beta-ketoacyl_synthase"/>
</dbReference>
<gene>
    <name evidence="15" type="primary">fabF</name>
    <name evidence="15" type="ORF">COW36_18570</name>
</gene>
<keyword evidence="8" id="KW-0443">Lipid metabolism</keyword>
<reference evidence="15 16" key="1">
    <citation type="submission" date="2017-09" db="EMBL/GenBank/DDBJ databases">
        <title>Depth-based differentiation of microbial function through sediment-hosted aquifers and enrichment of novel symbionts in the deep terrestrial subsurface.</title>
        <authorList>
            <person name="Probst A.J."/>
            <person name="Ladd B."/>
            <person name="Jarett J.K."/>
            <person name="Geller-Mcgrath D.E."/>
            <person name="Sieber C.M."/>
            <person name="Emerson J.B."/>
            <person name="Anantharaman K."/>
            <person name="Thomas B.C."/>
            <person name="Malmstrom R."/>
            <person name="Stieglmeier M."/>
            <person name="Klingl A."/>
            <person name="Woyke T."/>
            <person name="Ryan C.M."/>
            <person name="Banfield J.F."/>
        </authorList>
    </citation>
    <scope>NUCLEOTIDE SEQUENCE [LARGE SCALE GENOMIC DNA]</scope>
    <source>
        <strain evidence="15">CG17_big_fil_post_rev_8_21_14_2_50_48_46</strain>
    </source>
</reference>
<dbReference type="SUPFAM" id="SSF53901">
    <property type="entry name" value="Thiolase-like"/>
    <property type="match status" value="2"/>
</dbReference>
<dbReference type="InterPro" id="IPR018201">
    <property type="entry name" value="Ketoacyl_synth_AS"/>
</dbReference>
<dbReference type="PROSITE" id="PS00606">
    <property type="entry name" value="KS3_1"/>
    <property type="match status" value="1"/>
</dbReference>
<evidence type="ECO:0000256" key="4">
    <source>
        <dbReference type="ARBA" id="ARBA00014657"/>
    </source>
</evidence>
<dbReference type="GO" id="GO:0006633">
    <property type="term" value="P:fatty acid biosynthetic process"/>
    <property type="evidence" value="ECO:0007669"/>
    <property type="project" value="UniProtKB-UniRule"/>
</dbReference>
<dbReference type="InterPro" id="IPR014030">
    <property type="entry name" value="Ketoacyl_synth_N"/>
</dbReference>
<dbReference type="EC" id="2.3.1.179" evidence="3 11"/>
<feature type="domain" description="Ketosynthase family 3 (KS3)" evidence="14">
    <location>
        <begin position="6"/>
        <end position="414"/>
    </location>
</feature>
<comment type="function">
    <text evidence="11">Involved in the type II fatty acid elongation cycle. Catalyzes the elongation of a wide range of acyl-ACP by the addition of two carbons from malonyl-ACP to an acyl acceptor. Can efficiently catalyze the conversion of palmitoleoyl-ACP (cis-hexadec-9-enoyl-ACP) to cis-vaccenoyl-ACP (cis-octadec-11-enoyl-ACP), an essential step in the thermal regulation of fatty acid composition.</text>
</comment>
<dbReference type="PROSITE" id="PS52004">
    <property type="entry name" value="KS3_2"/>
    <property type="match status" value="1"/>
</dbReference>
<protein>
    <recommendedName>
        <fullName evidence="4 11">3-oxoacyl-[acyl-carrier-protein] synthase 2</fullName>
        <ecNumber evidence="3 11">2.3.1.179</ecNumber>
    </recommendedName>
</protein>
<evidence type="ECO:0000256" key="12">
    <source>
        <dbReference type="PIRSR" id="PIRSR000447-1"/>
    </source>
</evidence>
<dbReference type="NCBIfam" id="NF004970">
    <property type="entry name" value="PRK06333.1"/>
    <property type="match status" value="1"/>
</dbReference>
<dbReference type="AlphaFoldDB" id="A0A2M7G160"/>
<name>A0A2M7G160_9BACT</name>
<comment type="catalytic activity">
    <reaction evidence="11">
        <text>(9Z)-hexadecenoyl-[ACP] + malonyl-[ACP] + H(+) = 3-oxo-(11Z)-octadecenoyl-[ACP] + holo-[ACP] + CO2</text>
        <dbReference type="Rhea" id="RHEA:55040"/>
        <dbReference type="Rhea" id="RHEA-COMP:9623"/>
        <dbReference type="Rhea" id="RHEA-COMP:9685"/>
        <dbReference type="Rhea" id="RHEA-COMP:10800"/>
        <dbReference type="Rhea" id="RHEA-COMP:14074"/>
        <dbReference type="ChEBI" id="CHEBI:15378"/>
        <dbReference type="ChEBI" id="CHEBI:16526"/>
        <dbReference type="ChEBI" id="CHEBI:64479"/>
        <dbReference type="ChEBI" id="CHEBI:78449"/>
        <dbReference type="ChEBI" id="CHEBI:83989"/>
        <dbReference type="ChEBI" id="CHEBI:138538"/>
        <dbReference type="EC" id="2.3.1.179"/>
    </reaction>
</comment>
<dbReference type="InterPro" id="IPR014031">
    <property type="entry name" value="Ketoacyl_synth_C"/>
</dbReference>
<dbReference type="EMBL" id="PFFQ01000053">
    <property type="protein sequence ID" value="PIW15419.1"/>
    <property type="molecule type" value="Genomic_DNA"/>
</dbReference>
<comment type="caution">
    <text evidence="15">The sequence shown here is derived from an EMBL/GenBank/DDBJ whole genome shotgun (WGS) entry which is preliminary data.</text>
</comment>
<evidence type="ECO:0000256" key="5">
    <source>
        <dbReference type="ARBA" id="ARBA00022516"/>
    </source>
</evidence>
<dbReference type="UniPathway" id="UPA00094"/>
<dbReference type="FunFam" id="3.40.47.10:FF:000009">
    <property type="entry name" value="3-oxoacyl-[acyl-carrier-protein] synthase 2"/>
    <property type="match status" value="1"/>
</dbReference>
<dbReference type="PANTHER" id="PTHR11712:SF336">
    <property type="entry name" value="3-OXOACYL-[ACYL-CARRIER-PROTEIN] SYNTHASE, MITOCHONDRIAL"/>
    <property type="match status" value="1"/>
</dbReference>
<dbReference type="GO" id="GO:0005829">
    <property type="term" value="C:cytosol"/>
    <property type="evidence" value="ECO:0007669"/>
    <property type="project" value="TreeGrafter"/>
</dbReference>
<keyword evidence="7" id="KW-0276">Fatty acid metabolism</keyword>
<evidence type="ECO:0000256" key="11">
    <source>
        <dbReference type="PIRNR" id="PIRNR000447"/>
    </source>
</evidence>
<organism evidence="15 16">
    <name type="scientific">bacterium (Candidatus Blackallbacteria) CG17_big_fil_post_rev_8_21_14_2_50_48_46</name>
    <dbReference type="NCBI Taxonomy" id="2014261"/>
    <lineage>
        <taxon>Bacteria</taxon>
        <taxon>Candidatus Blackallbacteria</taxon>
    </lineage>
</organism>
<comment type="catalytic activity">
    <reaction evidence="11">
        <text>a fatty acyl-[ACP] + malonyl-[ACP] + H(+) = a 3-oxoacyl-[ACP] + holo-[ACP] + CO2</text>
        <dbReference type="Rhea" id="RHEA:22836"/>
        <dbReference type="Rhea" id="RHEA-COMP:9623"/>
        <dbReference type="Rhea" id="RHEA-COMP:9685"/>
        <dbReference type="Rhea" id="RHEA-COMP:9916"/>
        <dbReference type="Rhea" id="RHEA-COMP:14125"/>
        <dbReference type="ChEBI" id="CHEBI:15378"/>
        <dbReference type="ChEBI" id="CHEBI:16526"/>
        <dbReference type="ChEBI" id="CHEBI:64479"/>
        <dbReference type="ChEBI" id="CHEBI:78449"/>
        <dbReference type="ChEBI" id="CHEBI:78776"/>
        <dbReference type="ChEBI" id="CHEBI:138651"/>
    </reaction>
</comment>
<dbReference type="GO" id="GO:0004315">
    <property type="term" value="F:3-oxoacyl-[acyl-carrier-protein] synthase activity"/>
    <property type="evidence" value="ECO:0007669"/>
    <property type="project" value="UniProtKB-UniRule"/>
</dbReference>
<dbReference type="CDD" id="cd00834">
    <property type="entry name" value="KAS_I_II"/>
    <property type="match status" value="1"/>
</dbReference>
<evidence type="ECO:0000256" key="13">
    <source>
        <dbReference type="RuleBase" id="RU003694"/>
    </source>
</evidence>
<dbReference type="PANTHER" id="PTHR11712">
    <property type="entry name" value="POLYKETIDE SYNTHASE-RELATED"/>
    <property type="match status" value="1"/>
</dbReference>
<evidence type="ECO:0000256" key="7">
    <source>
        <dbReference type="ARBA" id="ARBA00022832"/>
    </source>
</evidence>
<dbReference type="NCBIfam" id="TIGR03150">
    <property type="entry name" value="fabF"/>
    <property type="match status" value="1"/>
</dbReference>
<evidence type="ECO:0000259" key="14">
    <source>
        <dbReference type="PROSITE" id="PS52004"/>
    </source>
</evidence>
<evidence type="ECO:0000313" key="16">
    <source>
        <dbReference type="Proteomes" id="UP000231019"/>
    </source>
</evidence>
<comment type="similarity">
    <text evidence="2 11 13">Belongs to the thiolase-like superfamily. Beta-ketoacyl-ACP synthases family.</text>
</comment>
<evidence type="ECO:0000313" key="15">
    <source>
        <dbReference type="EMBL" id="PIW15419.1"/>
    </source>
</evidence>
<keyword evidence="6 11" id="KW-0808">Transferase</keyword>
<dbReference type="InterPro" id="IPR020841">
    <property type="entry name" value="PKS_Beta-ketoAc_synthase_dom"/>
</dbReference>
<evidence type="ECO:0000256" key="1">
    <source>
        <dbReference type="ARBA" id="ARBA00005194"/>
    </source>
</evidence>
<dbReference type="InterPro" id="IPR016039">
    <property type="entry name" value="Thiolase-like"/>
</dbReference>
<dbReference type="InterPro" id="IPR017568">
    <property type="entry name" value="3-oxoacyl-ACP_synth-2"/>
</dbReference>
<dbReference type="NCBIfam" id="NF005589">
    <property type="entry name" value="PRK07314.1"/>
    <property type="match status" value="1"/>
</dbReference>
<keyword evidence="5 11" id="KW-0444">Lipid biosynthesis</keyword>
<dbReference type="Proteomes" id="UP000231019">
    <property type="component" value="Unassembled WGS sequence"/>
</dbReference>
<evidence type="ECO:0000256" key="10">
    <source>
        <dbReference type="ARBA" id="ARBA00023315"/>
    </source>
</evidence>
<keyword evidence="9 11" id="KW-0275">Fatty acid biosynthesis</keyword>
<dbReference type="Gene3D" id="3.40.47.10">
    <property type="match status" value="2"/>
</dbReference>
<evidence type="ECO:0000256" key="2">
    <source>
        <dbReference type="ARBA" id="ARBA00008467"/>
    </source>
</evidence>
<dbReference type="PIRSF" id="PIRSF000447">
    <property type="entry name" value="KAS_II"/>
    <property type="match status" value="1"/>
</dbReference>
<evidence type="ECO:0000256" key="3">
    <source>
        <dbReference type="ARBA" id="ARBA00012356"/>
    </source>
</evidence>
<evidence type="ECO:0000256" key="6">
    <source>
        <dbReference type="ARBA" id="ARBA00022679"/>
    </source>
</evidence>
<dbReference type="SMART" id="SM00825">
    <property type="entry name" value="PKS_KS"/>
    <property type="match status" value="1"/>
</dbReference>
<dbReference type="Pfam" id="PF02801">
    <property type="entry name" value="Ketoacyl-synt_C"/>
    <property type="match status" value="1"/>
</dbReference>